<evidence type="ECO:0000313" key="3">
    <source>
        <dbReference type="Proteomes" id="UP000075260"/>
    </source>
</evidence>
<accession>A0A150QHS6</accession>
<dbReference type="RefSeq" id="WP_061609803.1">
    <property type="nucleotide sequence ID" value="NZ_JEMA01000645.1"/>
</dbReference>
<comment type="caution">
    <text evidence="2">The sequence shown here is derived from an EMBL/GenBank/DDBJ whole genome shotgun (WGS) entry which is preliminary data.</text>
</comment>
<reference evidence="2 3" key="1">
    <citation type="submission" date="2014-02" db="EMBL/GenBank/DDBJ databases">
        <title>The small core and large imbalanced accessory genome model reveals a collaborative survival strategy of Sorangium cellulosum strains in nature.</title>
        <authorList>
            <person name="Han K."/>
            <person name="Peng R."/>
            <person name="Blom J."/>
            <person name="Li Y.-Z."/>
        </authorList>
    </citation>
    <scope>NUCLEOTIDE SEQUENCE [LARGE SCALE GENOMIC DNA]</scope>
    <source>
        <strain evidence="2 3">So0008-312</strain>
    </source>
</reference>
<dbReference type="Pfam" id="PF03527">
    <property type="entry name" value="RHS"/>
    <property type="match status" value="1"/>
</dbReference>
<dbReference type="AlphaFoldDB" id="A0A150QHS6"/>
<evidence type="ECO:0000313" key="2">
    <source>
        <dbReference type="EMBL" id="KYF67504.1"/>
    </source>
</evidence>
<evidence type="ECO:0000259" key="1">
    <source>
        <dbReference type="Pfam" id="PF03527"/>
    </source>
</evidence>
<sequence>MRLPSGERVVFTYDAFGRRTRKELFDAHGDLRREVRFLWDGDVLAADIDSQHGSRCFVHAPGTFVPLLQAEQGEVFSYRNDHVGVPKELLDASGQVAWSAAHSA</sequence>
<organism evidence="2 3">
    <name type="scientific">Sorangium cellulosum</name>
    <name type="common">Polyangium cellulosum</name>
    <dbReference type="NCBI Taxonomy" id="56"/>
    <lineage>
        <taxon>Bacteria</taxon>
        <taxon>Pseudomonadati</taxon>
        <taxon>Myxococcota</taxon>
        <taxon>Polyangia</taxon>
        <taxon>Polyangiales</taxon>
        <taxon>Polyangiaceae</taxon>
        <taxon>Sorangium</taxon>
    </lineage>
</organism>
<dbReference type="Gene3D" id="2.180.10.10">
    <property type="entry name" value="RHS repeat-associated core"/>
    <property type="match status" value="1"/>
</dbReference>
<protein>
    <recommendedName>
        <fullName evidence="1">RHS protein conserved region domain-containing protein</fullName>
    </recommendedName>
</protein>
<gene>
    <name evidence="2" type="ORF">BE15_20185</name>
</gene>
<dbReference type="EMBL" id="JEMA01000645">
    <property type="protein sequence ID" value="KYF67504.1"/>
    <property type="molecule type" value="Genomic_DNA"/>
</dbReference>
<feature type="domain" description="RHS protein conserved region" evidence="1">
    <location>
        <begin position="78"/>
        <end position="103"/>
    </location>
</feature>
<name>A0A150QHS6_SORCE</name>
<dbReference type="InterPro" id="IPR001826">
    <property type="entry name" value="RHS"/>
</dbReference>
<proteinExistence type="predicted"/>
<dbReference type="Proteomes" id="UP000075260">
    <property type="component" value="Unassembled WGS sequence"/>
</dbReference>